<protein>
    <recommendedName>
        <fullName evidence="4">Transmembrane protein</fullName>
    </recommendedName>
</protein>
<dbReference type="Proteomes" id="UP000520198">
    <property type="component" value="Unassembled WGS sequence"/>
</dbReference>
<name>A0A7Y6UMT8_9HYPH</name>
<keyword evidence="1" id="KW-1133">Transmembrane helix</keyword>
<proteinExistence type="predicted"/>
<dbReference type="RefSeq" id="WP_176352500.1">
    <property type="nucleotide sequence ID" value="NZ_JABWDU010000002.1"/>
</dbReference>
<accession>A0A7Y6UMT8</accession>
<evidence type="ECO:0000313" key="2">
    <source>
        <dbReference type="EMBL" id="NVD38883.1"/>
    </source>
</evidence>
<organism evidence="2 3">
    <name type="scientific">Ensifer oleiphilus</name>
    <dbReference type="NCBI Taxonomy" id="2742698"/>
    <lineage>
        <taxon>Bacteria</taxon>
        <taxon>Pseudomonadati</taxon>
        <taxon>Pseudomonadota</taxon>
        <taxon>Alphaproteobacteria</taxon>
        <taxon>Hyphomicrobiales</taxon>
        <taxon>Rhizobiaceae</taxon>
        <taxon>Sinorhizobium/Ensifer group</taxon>
        <taxon>Ensifer</taxon>
    </lineage>
</organism>
<reference evidence="2 3" key="1">
    <citation type="submission" date="2020-06" db="EMBL/GenBank/DDBJ databases">
        <authorList>
            <person name="Grouzdev D.S."/>
        </authorList>
    </citation>
    <scope>NUCLEOTIDE SEQUENCE [LARGE SCALE GENOMIC DNA]</scope>
    <source>
        <strain evidence="2 3">HO-A22</strain>
    </source>
</reference>
<evidence type="ECO:0000256" key="1">
    <source>
        <dbReference type="SAM" id="Phobius"/>
    </source>
</evidence>
<gene>
    <name evidence="2" type="ORF">HT585_08455</name>
</gene>
<evidence type="ECO:0000313" key="3">
    <source>
        <dbReference type="Proteomes" id="UP000520198"/>
    </source>
</evidence>
<feature type="transmembrane region" description="Helical" evidence="1">
    <location>
        <begin position="46"/>
        <end position="68"/>
    </location>
</feature>
<feature type="transmembrane region" description="Helical" evidence="1">
    <location>
        <begin position="88"/>
        <end position="108"/>
    </location>
</feature>
<dbReference type="AlphaFoldDB" id="A0A7Y6UMT8"/>
<sequence length="183" mass="19280">MTRSPLVSASNFPPRLSREEVDAQVSRLDSIHAANSQLLDEAYKRLLAIAAAHAAVIAACIGGFDGLFDRSVVGANLLPEAIDFLRKAALVVSCVGLLLTFFAIANNYGEVQRVARKHASNLRFTLQEKRLLTRLSSEILSGDPNSYLRRGIGGLACLAVLFGLAAAAGCFVLAGLAGILAGS</sequence>
<evidence type="ECO:0008006" key="4">
    <source>
        <dbReference type="Google" id="ProtNLM"/>
    </source>
</evidence>
<dbReference type="EMBL" id="JABWDU010000002">
    <property type="protein sequence ID" value="NVD38883.1"/>
    <property type="molecule type" value="Genomic_DNA"/>
</dbReference>
<keyword evidence="3" id="KW-1185">Reference proteome</keyword>
<keyword evidence="1" id="KW-0812">Transmembrane</keyword>
<comment type="caution">
    <text evidence="2">The sequence shown here is derived from an EMBL/GenBank/DDBJ whole genome shotgun (WGS) entry which is preliminary data.</text>
</comment>
<keyword evidence="1" id="KW-0472">Membrane</keyword>
<feature type="transmembrane region" description="Helical" evidence="1">
    <location>
        <begin position="155"/>
        <end position="181"/>
    </location>
</feature>